<comment type="caution">
    <text evidence="1">The sequence shown here is derived from an EMBL/GenBank/DDBJ whole genome shotgun (WGS) entry which is preliminary data.</text>
</comment>
<dbReference type="EMBL" id="JAHYIQ010000001">
    <property type="protein sequence ID" value="KAK1138002.1"/>
    <property type="molecule type" value="Genomic_DNA"/>
</dbReference>
<proteinExistence type="predicted"/>
<name>A0AA40KZ74_9HYME</name>
<dbReference type="Proteomes" id="UP001177670">
    <property type="component" value="Unassembled WGS sequence"/>
</dbReference>
<evidence type="ECO:0000313" key="1">
    <source>
        <dbReference type="EMBL" id="KAK1138002.1"/>
    </source>
</evidence>
<reference evidence="1" key="1">
    <citation type="submission" date="2021-10" db="EMBL/GenBank/DDBJ databases">
        <title>Melipona bicolor Genome sequencing and assembly.</title>
        <authorList>
            <person name="Araujo N.S."/>
            <person name="Arias M.C."/>
        </authorList>
    </citation>
    <scope>NUCLEOTIDE SEQUENCE</scope>
    <source>
        <strain evidence="1">USP_2M_L1-L4_2017</strain>
        <tissue evidence="1">Whole body</tissue>
    </source>
</reference>
<dbReference type="AlphaFoldDB" id="A0AA40KZ74"/>
<evidence type="ECO:0000313" key="2">
    <source>
        <dbReference type="Proteomes" id="UP001177670"/>
    </source>
</evidence>
<sequence>MVLYLASNFETKRNSLNLLLLSLSSANYLSPFDVITPSFTPKRPNNGGPLRIRGLEARNRPRHRLHCSLLYAKLIDPDRLFKKKKKSDPTTMKNNTVVDSIRGAEILLKALDGGIDGQTADFEGTSSLQHLAN</sequence>
<protein>
    <submittedName>
        <fullName evidence="1">Uncharacterized protein</fullName>
    </submittedName>
</protein>
<keyword evidence="2" id="KW-1185">Reference proteome</keyword>
<accession>A0AA40KZ74</accession>
<gene>
    <name evidence="1" type="ORF">K0M31_002493</name>
</gene>
<organism evidence="1 2">
    <name type="scientific">Melipona bicolor</name>
    <dbReference type="NCBI Taxonomy" id="60889"/>
    <lineage>
        <taxon>Eukaryota</taxon>
        <taxon>Metazoa</taxon>
        <taxon>Ecdysozoa</taxon>
        <taxon>Arthropoda</taxon>
        <taxon>Hexapoda</taxon>
        <taxon>Insecta</taxon>
        <taxon>Pterygota</taxon>
        <taxon>Neoptera</taxon>
        <taxon>Endopterygota</taxon>
        <taxon>Hymenoptera</taxon>
        <taxon>Apocrita</taxon>
        <taxon>Aculeata</taxon>
        <taxon>Apoidea</taxon>
        <taxon>Anthophila</taxon>
        <taxon>Apidae</taxon>
        <taxon>Melipona</taxon>
    </lineage>
</organism>